<feature type="region of interest" description="Disordered" evidence="1">
    <location>
        <begin position="139"/>
        <end position="196"/>
    </location>
</feature>
<feature type="compositionally biased region" description="Low complexity" evidence="1">
    <location>
        <begin position="139"/>
        <end position="153"/>
    </location>
</feature>
<feature type="region of interest" description="Disordered" evidence="1">
    <location>
        <begin position="347"/>
        <end position="377"/>
    </location>
</feature>
<organism evidence="2 3">
    <name type="scientific">Cylindrotheca closterium</name>
    <dbReference type="NCBI Taxonomy" id="2856"/>
    <lineage>
        <taxon>Eukaryota</taxon>
        <taxon>Sar</taxon>
        <taxon>Stramenopiles</taxon>
        <taxon>Ochrophyta</taxon>
        <taxon>Bacillariophyta</taxon>
        <taxon>Bacillariophyceae</taxon>
        <taxon>Bacillariophycidae</taxon>
        <taxon>Bacillariales</taxon>
        <taxon>Bacillariaceae</taxon>
        <taxon>Cylindrotheca</taxon>
    </lineage>
</organism>
<feature type="compositionally biased region" description="Low complexity" evidence="1">
    <location>
        <begin position="530"/>
        <end position="542"/>
    </location>
</feature>
<proteinExistence type="predicted"/>
<accession>A0AAD2CNN1</accession>
<dbReference type="PANTHER" id="PTHR13391">
    <property type="entry name" value="MITOCHONDRIAL DISTRIBUTION REGULATOR MISATO"/>
    <property type="match status" value="1"/>
</dbReference>
<dbReference type="EMBL" id="CAKOGP040000779">
    <property type="protein sequence ID" value="CAJ1939331.1"/>
    <property type="molecule type" value="Genomic_DNA"/>
</dbReference>
<comment type="caution">
    <text evidence="2">The sequence shown here is derived from an EMBL/GenBank/DDBJ whole genome shotgun (WGS) entry which is preliminary data.</text>
</comment>
<reference evidence="2" key="1">
    <citation type="submission" date="2023-08" db="EMBL/GenBank/DDBJ databases">
        <authorList>
            <person name="Audoor S."/>
            <person name="Bilcke G."/>
        </authorList>
    </citation>
    <scope>NUCLEOTIDE SEQUENCE</scope>
</reference>
<evidence type="ECO:0000313" key="2">
    <source>
        <dbReference type="EMBL" id="CAJ1939331.1"/>
    </source>
</evidence>
<feature type="region of interest" description="Disordered" evidence="1">
    <location>
        <begin position="217"/>
        <end position="236"/>
    </location>
</feature>
<feature type="compositionally biased region" description="Low complexity" evidence="1">
    <location>
        <begin position="366"/>
        <end position="377"/>
    </location>
</feature>
<dbReference type="GO" id="GO:0005737">
    <property type="term" value="C:cytoplasm"/>
    <property type="evidence" value="ECO:0007669"/>
    <property type="project" value="TreeGrafter"/>
</dbReference>
<evidence type="ECO:0000313" key="3">
    <source>
        <dbReference type="Proteomes" id="UP001295423"/>
    </source>
</evidence>
<evidence type="ECO:0000256" key="1">
    <source>
        <dbReference type="SAM" id="MobiDB-lite"/>
    </source>
</evidence>
<dbReference type="Proteomes" id="UP001295423">
    <property type="component" value="Unassembled WGS sequence"/>
</dbReference>
<protein>
    <submittedName>
        <fullName evidence="2">Uncharacterized protein</fullName>
    </submittedName>
</protein>
<name>A0AAD2CNN1_9STRA</name>
<feature type="compositionally biased region" description="Polar residues" evidence="1">
    <location>
        <begin position="182"/>
        <end position="196"/>
    </location>
</feature>
<dbReference type="AlphaFoldDB" id="A0AAD2CNN1"/>
<sequence length="767" mass="84919">MSDRKDVIQISLGPTANAIAAHSFNLQGLAATSSDNLCDPHVTHYAEQHKWVPRALFIDEPTRFAIPPSMMTAESLAASFQQQQQQQQGGGIHHSWTGQVETIDQGLLQHNPFQFPEVMNAASILANSAHSRYYAPSTETVSSSSYKTSASNSRHVNWDDNENEEEEEEEEEEDEYERSSRLMRQQNQWKQNTEAPLQSQLDKWGESAILPATTTTTTTTTTNETATVSSAQTSAQTFSPNIRNSNWMDILMPPYSQSSKVPLPYSQQSHMHPHWDSYHSTTDTIQSWKENDLVERIRHMLEASDTVQGVCFTTEGCGLYAGLTTHLLQEFQDECKSAARLVVHVVNPQDGGDTNATTSDGKDGNEQQQQVATAQEESWQPFHVNRLRHNLSHGLAMSDFDEHAHATLPLRLDGGSSNNSNKKSLFEQTAQLAMALESATLPFRMNPSSSSASAASAESERYTIGLQNAPFFGQGGGDSRWGTTAKSLSMWEYLACLQPQRNCSILEMDVLGTTTTSTMNKNGGGGGGSKSSSRGSKSFNSSELWERFQVGTSVERDHRMRTSGRDAQRNRPQDVAPGSWLKDVKDGGVLTSVSLENPTKRSLHTHFSLNTMVRPILPTTSDASNNHQYPYSSPLSQYLTCIVEGMGISYRPERSMSLILDQTVHRLTRGGYGAGSYWKSLVHPETPVVAVLGNTTRVYPYLNQVSTDMKTVLGHRYRGLYNRDLMNGVLPESEDSSMALEQCYNLADTYRPPSGSGLVDDDADIDW</sequence>
<dbReference type="InterPro" id="IPR049942">
    <property type="entry name" value="DML1/Misato"/>
</dbReference>
<dbReference type="Gene3D" id="3.40.50.1440">
    <property type="entry name" value="Tubulin/FtsZ, GTPase domain"/>
    <property type="match status" value="1"/>
</dbReference>
<dbReference type="InterPro" id="IPR036525">
    <property type="entry name" value="Tubulin/FtsZ_GTPase_sf"/>
</dbReference>
<feature type="compositionally biased region" description="Acidic residues" evidence="1">
    <location>
        <begin position="159"/>
        <end position="176"/>
    </location>
</feature>
<feature type="compositionally biased region" description="Low complexity" evidence="1">
    <location>
        <begin position="217"/>
        <end position="227"/>
    </location>
</feature>
<gene>
    <name evidence="2" type="ORF">CYCCA115_LOCUS6543</name>
</gene>
<dbReference type="GO" id="GO:0007005">
    <property type="term" value="P:mitochondrion organization"/>
    <property type="evidence" value="ECO:0007669"/>
    <property type="project" value="InterPro"/>
</dbReference>
<keyword evidence="3" id="KW-1185">Reference proteome</keyword>
<feature type="region of interest" description="Disordered" evidence="1">
    <location>
        <begin position="516"/>
        <end position="581"/>
    </location>
</feature>
<dbReference type="PANTHER" id="PTHR13391:SF0">
    <property type="entry name" value="PROTEIN MISATO HOMOLOG 1"/>
    <property type="match status" value="1"/>
</dbReference>
<feature type="compositionally biased region" description="Basic and acidic residues" evidence="1">
    <location>
        <begin position="554"/>
        <end position="572"/>
    </location>
</feature>